<keyword evidence="2" id="KW-1185">Reference proteome</keyword>
<gene>
    <name evidence="1" type="ORF">EDD18DRAFT_1090490</name>
</gene>
<accession>A0AA39NZC3</accession>
<dbReference type="Pfam" id="PF18758">
    <property type="entry name" value="KDZ"/>
    <property type="match status" value="1"/>
</dbReference>
<sequence length="133" mass="14953">INANFCLKNQTVSSYSRDPGLGIGWLYFTAREPYEDYIQSQAMDTDISTCVEFSAVTKSNTKFSKELRYTGVVAVSCGRSEMVLPTCVRNTDKGKRYANVDPLAAAAICQFSDLLWVVISYDITCQWIKMIFT</sequence>
<dbReference type="Proteomes" id="UP001175228">
    <property type="component" value="Unassembled WGS sequence"/>
</dbReference>
<organism evidence="1 2">
    <name type="scientific">Armillaria luteobubalina</name>
    <dbReference type="NCBI Taxonomy" id="153913"/>
    <lineage>
        <taxon>Eukaryota</taxon>
        <taxon>Fungi</taxon>
        <taxon>Dikarya</taxon>
        <taxon>Basidiomycota</taxon>
        <taxon>Agaricomycotina</taxon>
        <taxon>Agaricomycetes</taxon>
        <taxon>Agaricomycetidae</taxon>
        <taxon>Agaricales</taxon>
        <taxon>Marasmiineae</taxon>
        <taxon>Physalacriaceae</taxon>
        <taxon>Armillaria</taxon>
    </lineage>
</organism>
<feature type="non-terminal residue" evidence="1">
    <location>
        <position position="1"/>
    </location>
</feature>
<proteinExistence type="predicted"/>
<evidence type="ECO:0000313" key="2">
    <source>
        <dbReference type="Proteomes" id="UP001175228"/>
    </source>
</evidence>
<dbReference type="AlphaFoldDB" id="A0AA39NZC3"/>
<dbReference type="InterPro" id="IPR040521">
    <property type="entry name" value="KDZ"/>
</dbReference>
<comment type="caution">
    <text evidence="1">The sequence shown here is derived from an EMBL/GenBank/DDBJ whole genome shotgun (WGS) entry which is preliminary data.</text>
</comment>
<protein>
    <submittedName>
        <fullName evidence="1">Uncharacterized protein</fullName>
    </submittedName>
</protein>
<name>A0AA39NZC3_9AGAR</name>
<reference evidence="1" key="1">
    <citation type="submission" date="2023-06" db="EMBL/GenBank/DDBJ databases">
        <authorList>
            <consortium name="Lawrence Berkeley National Laboratory"/>
            <person name="Ahrendt S."/>
            <person name="Sahu N."/>
            <person name="Indic B."/>
            <person name="Wong-Bajracharya J."/>
            <person name="Merenyi Z."/>
            <person name="Ke H.-M."/>
            <person name="Monk M."/>
            <person name="Kocsube S."/>
            <person name="Drula E."/>
            <person name="Lipzen A."/>
            <person name="Balint B."/>
            <person name="Henrissat B."/>
            <person name="Andreopoulos B."/>
            <person name="Martin F.M."/>
            <person name="Harder C.B."/>
            <person name="Rigling D."/>
            <person name="Ford K.L."/>
            <person name="Foster G.D."/>
            <person name="Pangilinan J."/>
            <person name="Papanicolaou A."/>
            <person name="Barry K."/>
            <person name="LaButti K."/>
            <person name="Viragh M."/>
            <person name="Koriabine M."/>
            <person name="Yan M."/>
            <person name="Riley R."/>
            <person name="Champramary S."/>
            <person name="Plett K.L."/>
            <person name="Tsai I.J."/>
            <person name="Slot J."/>
            <person name="Sipos G."/>
            <person name="Plett J."/>
            <person name="Nagy L.G."/>
            <person name="Grigoriev I.V."/>
        </authorList>
    </citation>
    <scope>NUCLEOTIDE SEQUENCE</scope>
    <source>
        <strain evidence="1">HWK02</strain>
    </source>
</reference>
<dbReference type="EMBL" id="JAUEPU010000166">
    <property type="protein sequence ID" value="KAK0474670.1"/>
    <property type="molecule type" value="Genomic_DNA"/>
</dbReference>
<evidence type="ECO:0000313" key="1">
    <source>
        <dbReference type="EMBL" id="KAK0474670.1"/>
    </source>
</evidence>